<dbReference type="GO" id="GO:0004180">
    <property type="term" value="F:carboxypeptidase activity"/>
    <property type="evidence" value="ECO:0007669"/>
    <property type="project" value="UniProtKB-KW"/>
</dbReference>
<keyword evidence="4" id="KW-0378">Hydrolase</keyword>
<name>A0A8E6EUU2_9BACT</name>
<reference evidence="4" key="1">
    <citation type="submission" date="2021-05" db="EMBL/GenBank/DDBJ databases">
        <title>Complete genome sequence of the cellulolytic planctomycete Telmatocola sphagniphila SP2T and characterization of the first cellulase from planctomycetes.</title>
        <authorList>
            <person name="Rakitin A.L."/>
            <person name="Beletsky A.V."/>
            <person name="Naumoff D.G."/>
            <person name="Kulichevskaya I.S."/>
            <person name="Mardanov A.V."/>
            <person name="Ravin N.V."/>
            <person name="Dedysh S.N."/>
        </authorList>
    </citation>
    <scope>NUCLEOTIDE SEQUENCE</scope>
    <source>
        <strain evidence="4">SP2T</strain>
    </source>
</reference>
<dbReference type="PANTHER" id="PTHR36108:SF13">
    <property type="entry name" value="COLOSSIN-B-RELATED"/>
    <property type="match status" value="1"/>
</dbReference>
<comment type="similarity">
    <text evidence="1">Belongs to the serine-aspartate repeat-containing protein (SDr) family.</text>
</comment>
<dbReference type="RefSeq" id="WP_213499072.1">
    <property type="nucleotide sequence ID" value="NZ_CP074694.1"/>
</dbReference>
<keyword evidence="5" id="KW-1185">Reference proteome</keyword>
<keyword evidence="4" id="KW-0121">Carboxypeptidase</keyword>
<dbReference type="EMBL" id="CP074694">
    <property type="protein sequence ID" value="QVL34099.1"/>
    <property type="molecule type" value="Genomic_DNA"/>
</dbReference>
<organism evidence="4 5">
    <name type="scientific">Telmatocola sphagniphila</name>
    <dbReference type="NCBI Taxonomy" id="1123043"/>
    <lineage>
        <taxon>Bacteria</taxon>
        <taxon>Pseudomonadati</taxon>
        <taxon>Planctomycetota</taxon>
        <taxon>Planctomycetia</taxon>
        <taxon>Gemmatales</taxon>
        <taxon>Gemmataceae</taxon>
    </lineage>
</organism>
<evidence type="ECO:0000256" key="1">
    <source>
        <dbReference type="ARBA" id="ARBA00007257"/>
    </source>
</evidence>
<dbReference type="SUPFAM" id="SSF49478">
    <property type="entry name" value="Cna protein B-type domain"/>
    <property type="match status" value="4"/>
</dbReference>
<evidence type="ECO:0000256" key="2">
    <source>
        <dbReference type="ARBA" id="ARBA00022525"/>
    </source>
</evidence>
<keyword evidence="2" id="KW-0964">Secreted</keyword>
<protein>
    <submittedName>
        <fullName evidence="4">Carboxypeptidase regulatory-like domain-containing protein</fullName>
    </submittedName>
</protein>
<keyword evidence="4" id="KW-0645">Protease</keyword>
<sequence>MQYIPRLCSESDWSPSEGRIIRNLSRKANMHPIPLQFGSLAKKTLLFVLLFTVPLRAAGPGVSGRVLALDEKGHISGAVEGAKIEFQDRSGKVVSSVTSDKNGLYKAQLIPGAYVYKIQAPGFKDENEGRGITLTKSEGFATCDFSMVRGKSDPKEKSIKTPAVTLSSLRGFVSAKDSSGAALGVPEVKITLRNMNKTGPLIQVFADGPSSNTPGVYQISLEPGQYLASLSAIGYETLTPREPISITAEKAVQDFTLIRLKEVQAIGQGIKGSISVAALPKGTSLRVSLRNLSHPELKAELIDVDSKGVFSRDLAPGNYEIETSGQGYRTTKSGLKVVLPHRYTLLEIQLEKELTFSATVYVAVSDGKGKKPLPGANILLRKEGEPLNQALRGITNGEGKIQFQPRAAGSYTLLVTSNGYKSLGKKLTIQAMGENRAELVLVAGSTVEANNLSPKAQGVLDIHVWENFGEKRHPLEGGQLVLMENQKEVASGKTGKDGQCTLRNLASGRFQLEVSKPGYQTSQSTISIEGKEISRDVFLKPSVDSATGKPTLILHIIEKVGEKSHPLEGSKIIASLMKKEVAKGQSEKDGSIKISNLSAGNYQVDISHSGYQNVQISINIKDKSIDREVILKPLVKTTGASPKVGTIIFRVVENGTNPLRPLGNVQVTISQAGRTIATGKTGADGNYSPTGLVSGKFQFEASLNGYLPAKVDFTLSDNDLKQDVHLKKAVKSDPKVDTKLSIRIIEAGSNPVRPLIGAQIVISQKGGNLATGKSGADGHFLPAIATAGTYQVEVSLTGHQTVQTSIVVTDQLTTHDISIKPTKN</sequence>
<dbReference type="PANTHER" id="PTHR36108">
    <property type="entry name" value="COLOSSIN-B-RELATED"/>
    <property type="match status" value="1"/>
</dbReference>
<evidence type="ECO:0000256" key="3">
    <source>
        <dbReference type="ARBA" id="ARBA00022729"/>
    </source>
</evidence>
<dbReference type="AlphaFoldDB" id="A0A8E6EUU2"/>
<dbReference type="Gene3D" id="2.60.40.1120">
    <property type="entry name" value="Carboxypeptidase-like, regulatory domain"/>
    <property type="match status" value="4"/>
</dbReference>
<dbReference type="InterPro" id="IPR008969">
    <property type="entry name" value="CarboxyPept-like_regulatory"/>
</dbReference>
<gene>
    <name evidence="4" type="ORF">KIH39_09380</name>
</gene>
<accession>A0A8E6EUU2</accession>
<evidence type="ECO:0000313" key="5">
    <source>
        <dbReference type="Proteomes" id="UP000676194"/>
    </source>
</evidence>
<dbReference type="Proteomes" id="UP000676194">
    <property type="component" value="Chromosome"/>
</dbReference>
<proteinExistence type="inferred from homology"/>
<dbReference type="KEGG" id="tsph:KIH39_09380"/>
<keyword evidence="3" id="KW-0732">Signal</keyword>
<evidence type="ECO:0000313" key="4">
    <source>
        <dbReference type="EMBL" id="QVL34099.1"/>
    </source>
</evidence>
<dbReference type="SUPFAM" id="SSF49464">
    <property type="entry name" value="Carboxypeptidase regulatory domain-like"/>
    <property type="match status" value="2"/>
</dbReference>